<evidence type="ECO:0000313" key="2">
    <source>
        <dbReference type="EMBL" id="GGC72835.1"/>
    </source>
</evidence>
<dbReference type="RefSeq" id="WP_007273957.1">
    <property type="nucleotide sequence ID" value="NZ_BMCI01000011.1"/>
</dbReference>
<evidence type="ECO:0000256" key="1">
    <source>
        <dbReference type="SAM" id="MobiDB-lite"/>
    </source>
</evidence>
<dbReference type="AlphaFoldDB" id="A0A830E368"/>
<comment type="caution">
    <text evidence="2">The sequence shown here is derived from an EMBL/GenBank/DDBJ whole genome shotgun (WGS) entry which is preliminary data.</text>
</comment>
<reference evidence="2" key="2">
    <citation type="submission" date="2020-09" db="EMBL/GenBank/DDBJ databases">
        <authorList>
            <person name="Sun Q."/>
            <person name="Sedlacek I."/>
        </authorList>
    </citation>
    <scope>NUCLEOTIDE SEQUENCE</scope>
    <source>
        <strain evidence="2">CCM 7217</strain>
    </source>
</reference>
<accession>A0A830E368</accession>
<feature type="region of interest" description="Disordered" evidence="1">
    <location>
        <begin position="29"/>
        <end position="55"/>
    </location>
</feature>
<organism evidence="2 3">
    <name type="scientific">Haloferax sulfurifontis</name>
    <dbReference type="NCBI Taxonomy" id="255616"/>
    <lineage>
        <taxon>Archaea</taxon>
        <taxon>Methanobacteriati</taxon>
        <taxon>Methanobacteriota</taxon>
        <taxon>Stenosarchaea group</taxon>
        <taxon>Halobacteria</taxon>
        <taxon>Halobacteriales</taxon>
        <taxon>Haloferacaceae</taxon>
        <taxon>Haloferax</taxon>
    </lineage>
</organism>
<reference evidence="2" key="1">
    <citation type="journal article" date="2014" name="Int. J. Syst. Evol. Microbiol.">
        <title>Complete genome sequence of Corynebacterium casei LMG S-19264T (=DSM 44701T), isolated from a smear-ripened cheese.</title>
        <authorList>
            <consortium name="US DOE Joint Genome Institute (JGI-PGF)"/>
            <person name="Walter F."/>
            <person name="Albersmeier A."/>
            <person name="Kalinowski J."/>
            <person name="Ruckert C."/>
        </authorList>
    </citation>
    <scope>NUCLEOTIDE SEQUENCE</scope>
    <source>
        <strain evidence="2">CCM 7217</strain>
    </source>
</reference>
<proteinExistence type="predicted"/>
<gene>
    <name evidence="2" type="ORF">GCM10007209_38500</name>
</gene>
<dbReference type="Proteomes" id="UP000646833">
    <property type="component" value="Unassembled WGS sequence"/>
</dbReference>
<evidence type="ECO:0000313" key="3">
    <source>
        <dbReference type="Proteomes" id="UP000646833"/>
    </source>
</evidence>
<name>A0A830E368_9EURY</name>
<protein>
    <submittedName>
        <fullName evidence="2">Uncharacterized protein</fullName>
    </submittedName>
</protein>
<dbReference type="EMBL" id="BMCI01000011">
    <property type="protein sequence ID" value="GGC72835.1"/>
    <property type="molecule type" value="Genomic_DNA"/>
</dbReference>
<feature type="compositionally biased region" description="Basic and acidic residues" evidence="1">
    <location>
        <begin position="33"/>
        <end position="51"/>
    </location>
</feature>
<sequence>MTSRRQFLGAAAAVWGLPHGDQLRLYTDTPPSDIRDGEGEKEFPREVRHEGFSGSLTAENYSDEVNVSVEMYPSQTEIPVALEVFFGAINMGAAMEPDEARKVGQSLIDAANEVEEWRESHWDDHMMNQYGGGSDGE</sequence>